<dbReference type="Proteomes" id="UP000005459">
    <property type="component" value="Unassembled WGS sequence"/>
</dbReference>
<dbReference type="eggNOG" id="COG4974">
    <property type="taxonomic scope" value="Bacteria"/>
</dbReference>
<dbReference type="GO" id="GO:0006310">
    <property type="term" value="P:DNA recombination"/>
    <property type="evidence" value="ECO:0007669"/>
    <property type="project" value="UniProtKB-KW"/>
</dbReference>
<reference evidence="4 5" key="1">
    <citation type="submission" date="2011-06" db="EMBL/GenBank/DDBJ databases">
        <title>The draft genome of Thiocapsa marina 5811.</title>
        <authorList>
            <consortium name="US DOE Joint Genome Institute (JGI-PGF)"/>
            <person name="Lucas S."/>
            <person name="Han J."/>
            <person name="Cheng J.-F."/>
            <person name="Goodwin L."/>
            <person name="Pitluck S."/>
            <person name="Peters L."/>
            <person name="Land M.L."/>
            <person name="Hauser L."/>
            <person name="Vogl K."/>
            <person name="Liu Z."/>
            <person name="Imhoff J."/>
            <person name="Thiel V."/>
            <person name="Frigaard N.-U."/>
            <person name="Bryant D."/>
            <person name="Woyke T.J."/>
        </authorList>
    </citation>
    <scope>NUCLEOTIDE SEQUENCE [LARGE SCALE GENOMIC DNA]</scope>
    <source>
        <strain evidence="4 5">5811</strain>
    </source>
</reference>
<keyword evidence="1" id="KW-0229">DNA integration</keyword>
<dbReference type="InterPro" id="IPR002104">
    <property type="entry name" value="Integrase_catalytic"/>
</dbReference>
<dbReference type="Gene3D" id="1.10.443.10">
    <property type="entry name" value="Intergrase catalytic core"/>
    <property type="match status" value="1"/>
</dbReference>
<dbReference type="SUPFAM" id="SSF56349">
    <property type="entry name" value="DNA breaking-rejoining enzymes"/>
    <property type="match status" value="1"/>
</dbReference>
<dbReference type="Pfam" id="PF00589">
    <property type="entry name" value="Phage_integrase"/>
    <property type="match status" value="1"/>
</dbReference>
<dbReference type="InterPro" id="IPR011010">
    <property type="entry name" value="DNA_brk_join_enz"/>
</dbReference>
<sequence length="140" mass="15979">MPLWKSTVQEVRAWLRCNPVLAADAPLLPNRDGRAMTRQNVNQRFDLAVTRATQTHPSLARRHISPHTIRHSTAMHMLQSGVAFSVIALWMGHESVTTTHRYVEADLTMKEQALARLEEPHTKIPRYRPPDALRAFLEAL</sequence>
<dbReference type="GO" id="GO:0015074">
    <property type="term" value="P:DNA integration"/>
    <property type="evidence" value="ECO:0007669"/>
    <property type="project" value="UniProtKB-KW"/>
</dbReference>
<evidence type="ECO:0000256" key="2">
    <source>
        <dbReference type="ARBA" id="ARBA00023172"/>
    </source>
</evidence>
<proteinExistence type="predicted"/>
<protein>
    <submittedName>
        <fullName evidence="4">Integrase family protein</fullName>
    </submittedName>
</protein>
<dbReference type="AlphaFoldDB" id="F9UIY9"/>
<evidence type="ECO:0000313" key="4">
    <source>
        <dbReference type="EMBL" id="EGV15830.1"/>
    </source>
</evidence>
<dbReference type="InterPro" id="IPR013762">
    <property type="entry name" value="Integrase-like_cat_sf"/>
</dbReference>
<dbReference type="PATRIC" id="fig|768671.3.peg.5137"/>
<dbReference type="PANTHER" id="PTHR30349:SF64">
    <property type="entry name" value="PROPHAGE INTEGRASE INTD-RELATED"/>
    <property type="match status" value="1"/>
</dbReference>
<keyword evidence="5" id="KW-1185">Reference proteome</keyword>
<gene>
    <name evidence="4" type="ORF">ThimaDRAFT_4892</name>
</gene>
<dbReference type="GO" id="GO:0003677">
    <property type="term" value="F:DNA binding"/>
    <property type="evidence" value="ECO:0007669"/>
    <property type="project" value="InterPro"/>
</dbReference>
<dbReference type="InterPro" id="IPR050090">
    <property type="entry name" value="Tyrosine_recombinase_XerCD"/>
</dbReference>
<evidence type="ECO:0000259" key="3">
    <source>
        <dbReference type="PROSITE" id="PS51898"/>
    </source>
</evidence>
<evidence type="ECO:0000313" key="5">
    <source>
        <dbReference type="Proteomes" id="UP000005459"/>
    </source>
</evidence>
<accession>F9UIY9</accession>
<feature type="domain" description="Tyr recombinase" evidence="3">
    <location>
        <begin position="1"/>
        <end position="115"/>
    </location>
</feature>
<keyword evidence="2" id="KW-0233">DNA recombination</keyword>
<dbReference type="PANTHER" id="PTHR30349">
    <property type="entry name" value="PHAGE INTEGRASE-RELATED"/>
    <property type="match status" value="1"/>
</dbReference>
<evidence type="ECO:0000256" key="1">
    <source>
        <dbReference type="ARBA" id="ARBA00022908"/>
    </source>
</evidence>
<name>F9UIY9_9GAMM</name>
<dbReference type="EMBL" id="AFWV01000041">
    <property type="protein sequence ID" value="EGV15830.1"/>
    <property type="molecule type" value="Genomic_DNA"/>
</dbReference>
<dbReference type="PROSITE" id="PS51898">
    <property type="entry name" value="TYR_RECOMBINASE"/>
    <property type="match status" value="1"/>
</dbReference>
<organism evidence="4 5">
    <name type="scientific">Thiocapsa marina 5811</name>
    <dbReference type="NCBI Taxonomy" id="768671"/>
    <lineage>
        <taxon>Bacteria</taxon>
        <taxon>Pseudomonadati</taxon>
        <taxon>Pseudomonadota</taxon>
        <taxon>Gammaproteobacteria</taxon>
        <taxon>Chromatiales</taxon>
        <taxon>Chromatiaceae</taxon>
        <taxon>Thiocapsa</taxon>
    </lineage>
</organism>
<dbReference type="STRING" id="768671.ThimaDRAFT_4892"/>